<accession>A0ABS3E4G4</accession>
<dbReference type="RefSeq" id="WP_206999577.1">
    <property type="nucleotide sequence ID" value="NZ_JAEKJR010000001.1"/>
</dbReference>
<feature type="transmembrane region" description="Helical" evidence="5">
    <location>
        <begin position="192"/>
        <end position="212"/>
    </location>
</feature>
<protein>
    <submittedName>
        <fullName evidence="7">O-antigen ligase family protein</fullName>
    </submittedName>
</protein>
<feature type="transmembrane region" description="Helical" evidence="5">
    <location>
        <begin position="64"/>
        <end position="81"/>
    </location>
</feature>
<dbReference type="PANTHER" id="PTHR37422">
    <property type="entry name" value="TEICHURONIC ACID BIOSYNTHESIS PROTEIN TUAE"/>
    <property type="match status" value="1"/>
</dbReference>
<name>A0ABS3E4G4_9GAMM</name>
<keyword evidence="8" id="KW-1185">Reference proteome</keyword>
<evidence type="ECO:0000256" key="3">
    <source>
        <dbReference type="ARBA" id="ARBA00022989"/>
    </source>
</evidence>
<feature type="transmembrane region" description="Helical" evidence="5">
    <location>
        <begin position="93"/>
        <end position="115"/>
    </location>
</feature>
<keyword evidence="7" id="KW-0436">Ligase</keyword>
<comment type="caution">
    <text evidence="7">The sequence shown here is derived from an EMBL/GenBank/DDBJ whole genome shotgun (WGS) entry which is preliminary data.</text>
</comment>
<evidence type="ECO:0000256" key="1">
    <source>
        <dbReference type="ARBA" id="ARBA00004141"/>
    </source>
</evidence>
<keyword evidence="4 5" id="KW-0472">Membrane</keyword>
<feature type="transmembrane region" description="Helical" evidence="5">
    <location>
        <begin position="379"/>
        <end position="398"/>
    </location>
</feature>
<dbReference type="Pfam" id="PF04932">
    <property type="entry name" value="Wzy_C"/>
    <property type="match status" value="1"/>
</dbReference>
<evidence type="ECO:0000259" key="6">
    <source>
        <dbReference type="Pfam" id="PF04932"/>
    </source>
</evidence>
<dbReference type="PANTHER" id="PTHR37422:SF13">
    <property type="entry name" value="LIPOPOLYSACCHARIDE BIOSYNTHESIS PROTEIN PA4999-RELATED"/>
    <property type="match status" value="1"/>
</dbReference>
<evidence type="ECO:0000256" key="4">
    <source>
        <dbReference type="ARBA" id="ARBA00023136"/>
    </source>
</evidence>
<evidence type="ECO:0000313" key="7">
    <source>
        <dbReference type="EMBL" id="MBN8430142.1"/>
    </source>
</evidence>
<reference evidence="7 8" key="1">
    <citation type="submission" date="2020-12" db="EMBL/GenBank/DDBJ databases">
        <title>Oil enriched cultivation method for isolating marine PHA-producing bacteria.</title>
        <authorList>
            <person name="Zheng W."/>
            <person name="Yu S."/>
            <person name="Huang Y."/>
        </authorList>
    </citation>
    <scope>NUCLEOTIDE SEQUENCE [LARGE SCALE GENOMIC DNA]</scope>
    <source>
        <strain evidence="7 8">SN0-2</strain>
    </source>
</reference>
<dbReference type="InterPro" id="IPR007016">
    <property type="entry name" value="O-antigen_ligase-rel_domated"/>
</dbReference>
<dbReference type="GO" id="GO:0016874">
    <property type="term" value="F:ligase activity"/>
    <property type="evidence" value="ECO:0007669"/>
    <property type="project" value="UniProtKB-KW"/>
</dbReference>
<dbReference type="Proteomes" id="UP000664293">
    <property type="component" value="Unassembled WGS sequence"/>
</dbReference>
<feature type="domain" description="O-antigen ligase-related" evidence="6">
    <location>
        <begin position="228"/>
        <end position="391"/>
    </location>
</feature>
<gene>
    <name evidence="7" type="ORF">JF535_04665</name>
</gene>
<dbReference type="InterPro" id="IPR051533">
    <property type="entry name" value="WaaL-like"/>
</dbReference>
<feature type="transmembrane region" description="Helical" evidence="5">
    <location>
        <begin position="441"/>
        <end position="459"/>
    </location>
</feature>
<dbReference type="EMBL" id="JAEKJR010000001">
    <property type="protein sequence ID" value="MBN8430142.1"/>
    <property type="molecule type" value="Genomic_DNA"/>
</dbReference>
<feature type="transmembrane region" description="Helical" evidence="5">
    <location>
        <begin position="219"/>
        <end position="238"/>
    </location>
</feature>
<sequence>MTTPPFSPAGQTSTASTGSRKFNLQHGWQPNRLLQSRAWLPLIGVPALLTYGFFGISLDSLPEKAAQLAILCGLLMLAIYGRPQHGVSLRRSGILWLAIAAIVVALISWGCSWLTHPQWAESSFKVHRLTNWFAMIPVAILLGGSARNAGVLWLAALCGLLLSPWISGGGWQEWQQGLSGNRVDFGLHNAQHTAMLFGTAALGLLAFATDILRSRRGGWVVRAVWLLALTICITALLLTQTRGVWAGMLFALLVIACAGVVVVHKYFHNHRRYLLAATLAVCGAATLVGYLSIGDIVSQRLEAEQNTMLQVQQGNFDNLPLTSTGIRLRTWAEALDWIAERPLVGWGGNGRSLIFDHSEHLPPAIKENFGHLHNSYLDLLVNFGLLGLLLLGALVYWLVSRCLRYYRAGLISGSTLTFCLSFTVFFAIVNLFESYLFYDSGRYVLALVGGGLLTQIWAAKRRQAAANTPR</sequence>
<evidence type="ECO:0000256" key="5">
    <source>
        <dbReference type="SAM" id="Phobius"/>
    </source>
</evidence>
<feature type="transmembrane region" description="Helical" evidence="5">
    <location>
        <begin position="410"/>
        <end position="429"/>
    </location>
</feature>
<evidence type="ECO:0000313" key="8">
    <source>
        <dbReference type="Proteomes" id="UP000664293"/>
    </source>
</evidence>
<comment type="subcellular location">
    <subcellularLocation>
        <location evidence="1">Membrane</location>
        <topology evidence="1">Multi-pass membrane protein</topology>
    </subcellularLocation>
</comment>
<organism evidence="7 8">
    <name type="scientific">Microbulbifer salipaludis</name>
    <dbReference type="NCBI Taxonomy" id="187980"/>
    <lineage>
        <taxon>Bacteria</taxon>
        <taxon>Pseudomonadati</taxon>
        <taxon>Pseudomonadota</taxon>
        <taxon>Gammaproteobacteria</taxon>
        <taxon>Cellvibrionales</taxon>
        <taxon>Microbulbiferaceae</taxon>
        <taxon>Microbulbifer</taxon>
    </lineage>
</organism>
<feature type="transmembrane region" description="Helical" evidence="5">
    <location>
        <begin position="127"/>
        <end position="144"/>
    </location>
</feature>
<evidence type="ECO:0000256" key="2">
    <source>
        <dbReference type="ARBA" id="ARBA00022692"/>
    </source>
</evidence>
<feature type="transmembrane region" description="Helical" evidence="5">
    <location>
        <begin position="38"/>
        <end position="58"/>
    </location>
</feature>
<proteinExistence type="predicted"/>
<keyword evidence="2 5" id="KW-0812">Transmembrane</keyword>
<feature type="transmembrane region" description="Helical" evidence="5">
    <location>
        <begin position="151"/>
        <end position="172"/>
    </location>
</feature>
<keyword evidence="3 5" id="KW-1133">Transmembrane helix</keyword>
<feature type="transmembrane region" description="Helical" evidence="5">
    <location>
        <begin position="244"/>
        <end position="267"/>
    </location>
</feature>
<feature type="transmembrane region" description="Helical" evidence="5">
    <location>
        <begin position="274"/>
        <end position="293"/>
    </location>
</feature>